<dbReference type="AlphaFoldDB" id="A0AAV9Q1Q5"/>
<evidence type="ECO:0000313" key="3">
    <source>
        <dbReference type="Proteomes" id="UP001345827"/>
    </source>
</evidence>
<protein>
    <submittedName>
        <fullName evidence="2">Uncharacterized protein</fullName>
    </submittedName>
</protein>
<proteinExistence type="predicted"/>
<feature type="chain" id="PRO_5043395817" evidence="1">
    <location>
        <begin position="26"/>
        <end position="153"/>
    </location>
</feature>
<accession>A0AAV9Q1Q5</accession>
<dbReference type="Proteomes" id="UP001345827">
    <property type="component" value="Unassembled WGS sequence"/>
</dbReference>
<feature type="signal peptide" evidence="1">
    <location>
        <begin position="1"/>
        <end position="25"/>
    </location>
</feature>
<dbReference type="EMBL" id="JAXLQG010000016">
    <property type="protein sequence ID" value="KAK5531858.1"/>
    <property type="molecule type" value="Genomic_DNA"/>
</dbReference>
<gene>
    <name evidence="2" type="ORF">LTR25_008188</name>
</gene>
<reference evidence="2 3" key="1">
    <citation type="submission" date="2023-06" db="EMBL/GenBank/DDBJ databases">
        <title>Black Yeasts Isolated from many extreme environments.</title>
        <authorList>
            <person name="Coleine C."/>
            <person name="Stajich J.E."/>
            <person name="Selbmann L."/>
        </authorList>
    </citation>
    <scope>NUCLEOTIDE SEQUENCE [LARGE SCALE GENOMIC DNA]</scope>
    <source>
        <strain evidence="2 3">CCFEE 5887</strain>
    </source>
</reference>
<sequence length="153" mass="16109">MSIRHPSPITSLLLFLSILATVIDGRTIYSPTNLLRARQQRTDQCAEYSTIANLSIVAANATYRAAYLQASTEGTDPTTAPLDAALAQLPNFQFNTTVNKECGNLTEVAIEGAATNFTNGVVLQENINSAVQTGASAMGMAVIMAIVVGGSLM</sequence>
<evidence type="ECO:0000256" key="1">
    <source>
        <dbReference type="SAM" id="SignalP"/>
    </source>
</evidence>
<comment type="caution">
    <text evidence="2">The sequence shown here is derived from an EMBL/GenBank/DDBJ whole genome shotgun (WGS) entry which is preliminary data.</text>
</comment>
<name>A0AAV9Q1Q5_9PEZI</name>
<evidence type="ECO:0000313" key="2">
    <source>
        <dbReference type="EMBL" id="KAK5531858.1"/>
    </source>
</evidence>
<keyword evidence="1" id="KW-0732">Signal</keyword>
<organism evidence="2 3">
    <name type="scientific">Vermiconidia calcicola</name>
    <dbReference type="NCBI Taxonomy" id="1690605"/>
    <lineage>
        <taxon>Eukaryota</taxon>
        <taxon>Fungi</taxon>
        <taxon>Dikarya</taxon>
        <taxon>Ascomycota</taxon>
        <taxon>Pezizomycotina</taxon>
        <taxon>Dothideomycetes</taxon>
        <taxon>Dothideomycetidae</taxon>
        <taxon>Mycosphaerellales</taxon>
        <taxon>Extremaceae</taxon>
        <taxon>Vermiconidia</taxon>
    </lineage>
</organism>
<keyword evidence="3" id="KW-1185">Reference proteome</keyword>